<dbReference type="OrthoDB" id="629929at2"/>
<dbReference type="PATRIC" id="fig|1150600.3.peg.2692"/>
<keyword evidence="1" id="KW-0805">Transcription regulation</keyword>
<dbReference type="GO" id="GO:0003700">
    <property type="term" value="F:DNA-binding transcription factor activity"/>
    <property type="evidence" value="ECO:0007669"/>
    <property type="project" value="InterPro"/>
</dbReference>
<dbReference type="Gene3D" id="1.10.10.60">
    <property type="entry name" value="Homeodomain-like"/>
    <property type="match status" value="1"/>
</dbReference>
<dbReference type="Proteomes" id="UP000014174">
    <property type="component" value="Unassembled WGS sequence"/>
</dbReference>
<evidence type="ECO:0000256" key="2">
    <source>
        <dbReference type="ARBA" id="ARBA00023125"/>
    </source>
</evidence>
<keyword evidence="6" id="KW-1185">Reference proteome</keyword>
<dbReference type="PANTHER" id="PTHR43280">
    <property type="entry name" value="ARAC-FAMILY TRANSCRIPTIONAL REGULATOR"/>
    <property type="match status" value="1"/>
</dbReference>
<dbReference type="EMBL" id="AQPN01000098">
    <property type="protein sequence ID" value="EOR94106.1"/>
    <property type="molecule type" value="Genomic_DNA"/>
</dbReference>
<dbReference type="InterPro" id="IPR009057">
    <property type="entry name" value="Homeodomain-like_sf"/>
</dbReference>
<dbReference type="eggNOG" id="COG2207">
    <property type="taxonomic scope" value="Bacteria"/>
</dbReference>
<dbReference type="PANTHER" id="PTHR43280:SF32">
    <property type="entry name" value="TRANSCRIPTIONAL REGULATORY PROTEIN"/>
    <property type="match status" value="1"/>
</dbReference>
<dbReference type="RefSeq" id="WP_016195950.1">
    <property type="nucleotide sequence ID" value="NZ_AQPN01000098.1"/>
</dbReference>
<evidence type="ECO:0000256" key="1">
    <source>
        <dbReference type="ARBA" id="ARBA00023015"/>
    </source>
</evidence>
<feature type="domain" description="HTH araC/xylS-type" evidence="4">
    <location>
        <begin position="19"/>
        <end position="123"/>
    </location>
</feature>
<accession>R9GQW8</accession>
<dbReference type="SMART" id="SM00342">
    <property type="entry name" value="HTH_ARAC"/>
    <property type="match status" value="1"/>
</dbReference>
<dbReference type="PROSITE" id="PS01124">
    <property type="entry name" value="HTH_ARAC_FAMILY_2"/>
    <property type="match status" value="1"/>
</dbReference>
<evidence type="ECO:0000259" key="4">
    <source>
        <dbReference type="PROSITE" id="PS01124"/>
    </source>
</evidence>
<dbReference type="STRING" id="1150600.ADIARSV_2719"/>
<keyword evidence="3" id="KW-0804">Transcription</keyword>
<dbReference type="Pfam" id="PF12833">
    <property type="entry name" value="HTH_18"/>
    <property type="match status" value="1"/>
</dbReference>
<protein>
    <submittedName>
        <fullName evidence="5">Transcriptional regulator, AraC family</fullName>
    </submittedName>
</protein>
<dbReference type="InterPro" id="IPR018060">
    <property type="entry name" value="HTH_AraC"/>
</dbReference>
<keyword evidence="2" id="KW-0238">DNA-binding</keyword>
<comment type="caution">
    <text evidence="5">The sequence shown here is derived from an EMBL/GenBank/DDBJ whole genome shotgun (WGS) entry which is preliminary data.</text>
</comment>
<dbReference type="AlphaFoldDB" id="R9GQW8"/>
<dbReference type="SUPFAM" id="SSF46689">
    <property type="entry name" value="Homeodomain-like"/>
    <property type="match status" value="1"/>
</dbReference>
<gene>
    <name evidence="5" type="ORF">ADIARSV_2719</name>
</gene>
<evidence type="ECO:0000313" key="5">
    <source>
        <dbReference type="EMBL" id="EOR94106.1"/>
    </source>
</evidence>
<sequence length="123" mass="13701">MGLRAIESVSCNASNRLTSRFIALLESQFPVNSIAHVLQFKTANDFASQLSVHVNHLNYAVKEVSGKTTSELIACRISHEAIVLLRNTDWNVAQIAYCLGFGHPANFTLFFKKQTNCTPKAFR</sequence>
<name>R9GQW8_9SPHI</name>
<proteinExistence type="predicted"/>
<dbReference type="GO" id="GO:0043565">
    <property type="term" value="F:sequence-specific DNA binding"/>
    <property type="evidence" value="ECO:0007669"/>
    <property type="project" value="InterPro"/>
</dbReference>
<reference evidence="5 6" key="1">
    <citation type="journal article" date="2013" name="Genome Announc.">
        <title>Draft Genome Sequence of Arcticibacter svalbardensis Strain MN12-7T, a Member of the Family Sphingobacteriaceae Isolated from an Arctic Soil Sample.</title>
        <authorList>
            <person name="Shivaji S."/>
            <person name="Ara S."/>
            <person name="Prasad S."/>
            <person name="Manasa B.P."/>
            <person name="Begum Z."/>
            <person name="Singh A."/>
            <person name="Kumar Pinnaka A."/>
        </authorList>
    </citation>
    <scope>NUCLEOTIDE SEQUENCE [LARGE SCALE GENOMIC DNA]</scope>
    <source>
        <strain evidence="5 6">MN12-7</strain>
    </source>
</reference>
<evidence type="ECO:0000256" key="3">
    <source>
        <dbReference type="ARBA" id="ARBA00023163"/>
    </source>
</evidence>
<evidence type="ECO:0000313" key="6">
    <source>
        <dbReference type="Proteomes" id="UP000014174"/>
    </source>
</evidence>
<organism evidence="5 6">
    <name type="scientific">Arcticibacter svalbardensis MN12-7</name>
    <dbReference type="NCBI Taxonomy" id="1150600"/>
    <lineage>
        <taxon>Bacteria</taxon>
        <taxon>Pseudomonadati</taxon>
        <taxon>Bacteroidota</taxon>
        <taxon>Sphingobacteriia</taxon>
        <taxon>Sphingobacteriales</taxon>
        <taxon>Sphingobacteriaceae</taxon>
        <taxon>Arcticibacter</taxon>
    </lineage>
</organism>